<evidence type="ECO:0000313" key="12">
    <source>
        <dbReference type="Proteomes" id="UP000036932"/>
    </source>
</evidence>
<dbReference type="SMART" id="SM00283">
    <property type="entry name" value="MA"/>
    <property type="match status" value="1"/>
</dbReference>
<keyword evidence="8" id="KW-1133">Transmembrane helix</keyword>
<protein>
    <submittedName>
        <fullName evidence="11">Chemotaxis protein</fullName>
    </submittedName>
</protein>
<dbReference type="SUPFAM" id="SSF58104">
    <property type="entry name" value="Methyl-accepting chemotaxis protein (MCP) signaling domain"/>
    <property type="match status" value="1"/>
</dbReference>
<dbReference type="PATRIC" id="fig|1705565.3.peg.1353"/>
<dbReference type="GO" id="GO:0005886">
    <property type="term" value="C:plasma membrane"/>
    <property type="evidence" value="ECO:0007669"/>
    <property type="project" value="UniProtKB-SubCell"/>
</dbReference>
<feature type="transmembrane region" description="Helical" evidence="8">
    <location>
        <begin position="225"/>
        <end position="245"/>
    </location>
</feature>
<evidence type="ECO:0000256" key="8">
    <source>
        <dbReference type="SAM" id="Phobius"/>
    </source>
</evidence>
<dbReference type="InterPro" id="IPR003660">
    <property type="entry name" value="HAMP_dom"/>
</dbReference>
<evidence type="ECO:0000256" key="1">
    <source>
        <dbReference type="ARBA" id="ARBA00004236"/>
    </source>
</evidence>
<dbReference type="GO" id="GO:0007165">
    <property type="term" value="P:signal transduction"/>
    <property type="evidence" value="ECO:0007669"/>
    <property type="project" value="UniProtKB-KW"/>
</dbReference>
<evidence type="ECO:0000256" key="4">
    <source>
        <dbReference type="ARBA" id="ARBA00023224"/>
    </source>
</evidence>
<evidence type="ECO:0000313" key="11">
    <source>
        <dbReference type="EMBL" id="KOR76455.1"/>
    </source>
</evidence>
<evidence type="ECO:0000259" key="10">
    <source>
        <dbReference type="PROSITE" id="PS50885"/>
    </source>
</evidence>
<comment type="subcellular location">
    <subcellularLocation>
        <location evidence="1">Cell membrane</location>
    </subcellularLocation>
</comment>
<gene>
    <name evidence="11" type="ORF">AM231_25785</name>
</gene>
<keyword evidence="12" id="KW-1185">Reference proteome</keyword>
<dbReference type="InterPro" id="IPR004089">
    <property type="entry name" value="MCPsignal_dom"/>
</dbReference>
<dbReference type="CDD" id="cd06225">
    <property type="entry name" value="HAMP"/>
    <property type="match status" value="1"/>
</dbReference>
<comment type="similarity">
    <text evidence="5">Belongs to the methyl-accepting chemotaxis (MCP) protein family.</text>
</comment>
<feature type="region of interest" description="Disordered" evidence="7">
    <location>
        <begin position="1"/>
        <end position="21"/>
    </location>
</feature>
<evidence type="ECO:0000259" key="9">
    <source>
        <dbReference type="PROSITE" id="PS50111"/>
    </source>
</evidence>
<evidence type="ECO:0000256" key="7">
    <source>
        <dbReference type="SAM" id="MobiDB-lite"/>
    </source>
</evidence>
<dbReference type="PROSITE" id="PS50111">
    <property type="entry name" value="CHEMOTAXIS_TRANSDUC_2"/>
    <property type="match status" value="1"/>
</dbReference>
<dbReference type="PROSITE" id="PS50885">
    <property type="entry name" value="HAMP"/>
    <property type="match status" value="1"/>
</dbReference>
<reference evidence="12" key="1">
    <citation type="submission" date="2015-08" db="EMBL/GenBank/DDBJ databases">
        <title>Genome sequencing project for genomic taxonomy and phylogenomics of Bacillus-like bacteria.</title>
        <authorList>
            <person name="Liu B."/>
            <person name="Wang J."/>
            <person name="Zhu Y."/>
            <person name="Liu G."/>
            <person name="Chen Q."/>
            <person name="Chen Z."/>
            <person name="Lan J."/>
            <person name="Che J."/>
            <person name="Ge C."/>
            <person name="Shi H."/>
            <person name="Pan Z."/>
            <person name="Liu X."/>
        </authorList>
    </citation>
    <scope>NUCLEOTIDE SEQUENCE [LARGE SCALE GENOMIC DNA]</scope>
    <source>
        <strain evidence="12">FJAT-22460</strain>
    </source>
</reference>
<keyword evidence="2" id="KW-1003">Cell membrane</keyword>
<feature type="domain" description="Methyl-accepting transducer" evidence="9">
    <location>
        <begin position="312"/>
        <end position="570"/>
    </location>
</feature>
<name>A0A0M1N363_9BACL</name>
<keyword evidence="3 8" id="KW-0472">Membrane</keyword>
<keyword evidence="4 6" id="KW-0807">Transducer</keyword>
<organism evidence="11 12">
    <name type="scientific">Paenibacillus solani</name>
    <dbReference type="NCBI Taxonomy" id="1705565"/>
    <lineage>
        <taxon>Bacteria</taxon>
        <taxon>Bacillati</taxon>
        <taxon>Bacillota</taxon>
        <taxon>Bacilli</taxon>
        <taxon>Bacillales</taxon>
        <taxon>Paenibacillaceae</taxon>
        <taxon>Paenibacillus</taxon>
    </lineage>
</organism>
<comment type="caution">
    <text evidence="11">The sequence shown here is derived from an EMBL/GenBank/DDBJ whole genome shotgun (WGS) entry which is preliminary data.</text>
</comment>
<dbReference type="PANTHER" id="PTHR32089">
    <property type="entry name" value="METHYL-ACCEPTING CHEMOTAXIS PROTEIN MCPB"/>
    <property type="match status" value="1"/>
</dbReference>
<dbReference type="EMBL" id="LIUT01000008">
    <property type="protein sequence ID" value="KOR76455.1"/>
    <property type="molecule type" value="Genomic_DNA"/>
</dbReference>
<keyword evidence="8" id="KW-0812">Transmembrane</keyword>
<evidence type="ECO:0000256" key="3">
    <source>
        <dbReference type="ARBA" id="ARBA00023136"/>
    </source>
</evidence>
<dbReference type="Gene3D" id="1.10.287.950">
    <property type="entry name" value="Methyl-accepting chemotaxis protein"/>
    <property type="match status" value="1"/>
</dbReference>
<evidence type="ECO:0000256" key="2">
    <source>
        <dbReference type="ARBA" id="ARBA00022475"/>
    </source>
</evidence>
<feature type="domain" description="HAMP" evidence="10">
    <location>
        <begin position="245"/>
        <end position="300"/>
    </location>
</feature>
<dbReference type="Pfam" id="PF00015">
    <property type="entry name" value="MCPsignal"/>
    <property type="match status" value="1"/>
</dbReference>
<dbReference type="AlphaFoldDB" id="A0A0M1N363"/>
<dbReference type="PANTHER" id="PTHR32089:SF112">
    <property type="entry name" value="LYSOZYME-LIKE PROTEIN-RELATED"/>
    <property type="match status" value="1"/>
</dbReference>
<accession>A0A0M1N363</accession>
<evidence type="ECO:0000256" key="5">
    <source>
        <dbReference type="ARBA" id="ARBA00029447"/>
    </source>
</evidence>
<proteinExistence type="inferred from homology"/>
<evidence type="ECO:0000256" key="6">
    <source>
        <dbReference type="PROSITE-ProRule" id="PRU00284"/>
    </source>
</evidence>
<dbReference type="Gene3D" id="3.30.450.20">
    <property type="entry name" value="PAS domain"/>
    <property type="match status" value="1"/>
</dbReference>
<dbReference type="Proteomes" id="UP000036932">
    <property type="component" value="Unassembled WGS sequence"/>
</dbReference>
<dbReference type="SMART" id="SM00304">
    <property type="entry name" value="HAMP"/>
    <property type="match status" value="1"/>
</dbReference>
<sequence length="606" mass="65327">MVHTFQNLQTTGDTGTDGTKESTEYLTKLVTDAGGLYENIYAAFDGVIVADGIGGQSTGIDIGLADLDPALLEGIKKGPVLYGPSQSPVTSGPIMALLARIPDGSSDTKPSIVGTAVDLTKLSSEIVKTTEQDKVKTFMLNTAGVVIASEDSESVLNFDMTQAEGDIPAFFEEVTKNRRGIGHFTFNGQKLVAAYAKSDTQDIYVVSYKPINEYMKDVNKLRQGLVFVIIGSILVFAIILVLLSFQITTPIKIASERLEVMASGNFSHPIPEKYMRSKDETGVLLRSMHTMQESISSMVLTIKNESDKLDESVNVVNSHLDELNHQIQEVTGTTEQMAAAMEQTAASTFEVNQASINFRESIDNISRKAHEGEETSREVSKRAVNIHESAVQSSQRAVQMSEQMQADLTQAIAQTQAVEQIQMLASTILEITTQTNLLALNANIEAARAGEAGRGFAVVAGEIRKLAEVSGKSANQIQDVVSVVTSSVNNLKENSEAMLDFINTTVTQDYSAMMEIGRQYDQDAVSYEKLLGEFSSTAAELSHSIQGVSQTIHEISIANNESAEGTGRISEKAGVVLGKSGQVLQAVSSTKTSAEQLKEVISKIKV</sequence>